<organism evidence="2 3">
    <name type="scientific">Methanospirillum lacunae</name>
    <dbReference type="NCBI Taxonomy" id="668570"/>
    <lineage>
        <taxon>Archaea</taxon>
        <taxon>Methanobacteriati</taxon>
        <taxon>Methanobacteriota</taxon>
        <taxon>Stenosarchaea group</taxon>
        <taxon>Methanomicrobia</taxon>
        <taxon>Methanomicrobiales</taxon>
        <taxon>Methanospirillaceae</taxon>
        <taxon>Methanospirillum</taxon>
    </lineage>
</organism>
<dbReference type="InterPro" id="IPR026328">
    <property type="entry name" value="FmdE"/>
</dbReference>
<dbReference type="AlphaFoldDB" id="A0A2V2N0K8"/>
<evidence type="ECO:0000259" key="1">
    <source>
        <dbReference type="Pfam" id="PF02663"/>
    </source>
</evidence>
<name>A0A2V2N0K8_9EURY</name>
<evidence type="ECO:0000313" key="3">
    <source>
        <dbReference type="Proteomes" id="UP000245657"/>
    </source>
</evidence>
<keyword evidence="3" id="KW-1185">Reference proteome</keyword>
<dbReference type="PANTHER" id="PTHR39418:SF1">
    <property type="entry name" value="DEHYDROGENASE"/>
    <property type="match status" value="1"/>
</dbReference>
<dbReference type="PANTHER" id="PTHR39418">
    <property type="entry name" value="DEHYDROGENASE-RELATED"/>
    <property type="match status" value="1"/>
</dbReference>
<comment type="caution">
    <text evidence="2">The sequence shown here is derived from an EMBL/GenBank/DDBJ whole genome shotgun (WGS) entry which is preliminary data.</text>
</comment>
<dbReference type="EMBL" id="QGMY01000007">
    <property type="protein sequence ID" value="PWR72140.1"/>
    <property type="molecule type" value="Genomic_DNA"/>
</dbReference>
<feature type="domain" description="Formylmethanofuran dehydrogenase subunit E" evidence="1">
    <location>
        <begin position="17"/>
        <end position="151"/>
    </location>
</feature>
<dbReference type="OrthoDB" id="31120at2157"/>
<dbReference type="Gene3D" id="3.30.1330.130">
    <property type="match status" value="1"/>
</dbReference>
<reference evidence="2 3" key="1">
    <citation type="submission" date="2018-05" db="EMBL/GenBank/DDBJ databases">
        <title>Draft genome of Methanospirillum lacunae Ki8-1.</title>
        <authorList>
            <person name="Dueholm M.S."/>
            <person name="Nielsen P.H."/>
            <person name="Bakmann L.F."/>
            <person name="Otzen D.E."/>
        </authorList>
    </citation>
    <scope>NUCLEOTIDE SEQUENCE [LARGE SCALE GENOMIC DNA]</scope>
    <source>
        <strain evidence="2 3">Ki8-1</strain>
    </source>
</reference>
<dbReference type="PIRSF" id="PIRSF006578">
    <property type="entry name" value="FwdE"/>
    <property type="match status" value="1"/>
</dbReference>
<dbReference type="SUPFAM" id="SSF143555">
    <property type="entry name" value="FwdE-like"/>
    <property type="match status" value="1"/>
</dbReference>
<protein>
    <submittedName>
        <fullName evidence="2">Formylmethanofuran dehydrogenase</fullName>
    </submittedName>
</protein>
<accession>A0A2V2N0K8</accession>
<dbReference type="InterPro" id="IPR003814">
    <property type="entry name" value="FmdEsu_dom"/>
</dbReference>
<evidence type="ECO:0000313" key="2">
    <source>
        <dbReference type="EMBL" id="PWR72140.1"/>
    </source>
</evidence>
<dbReference type="Proteomes" id="UP000245657">
    <property type="component" value="Unassembled WGS sequence"/>
</dbReference>
<proteinExistence type="predicted"/>
<sequence length="206" mass="22171">MCMSSSPIPSFEEVVRFHGHVCPGLAIGYQISLAAMNALGVTRPDDEELVAIVETDACGIDAIQVVTGCTAGKGNLIIKDYGKHVFTFINRANGEAVRVIGKQPNIPEQAELSSMRPKIFGGSASEEEHQAYHILTHTVVKKIIALRPEEVATVEKVTVDLPATAKIFSSIPCGCCGEMVADGKTKEYNGKRICVPCYLKHSAVKK</sequence>
<gene>
    <name evidence="2" type="ORF">DK846_09120</name>
</gene>
<dbReference type="Pfam" id="PF02663">
    <property type="entry name" value="FmdE"/>
    <property type="match status" value="1"/>
</dbReference>
<dbReference type="InterPro" id="IPR053194">
    <property type="entry name" value="tRNA_methyltr_O"/>
</dbReference>